<dbReference type="RefSeq" id="WP_147221853.1">
    <property type="nucleotide sequence ID" value="NZ_CAJGYY010000001.1"/>
</dbReference>
<proteinExistence type="predicted"/>
<reference evidence="1 2" key="1">
    <citation type="submission" date="2019-08" db="EMBL/GenBank/DDBJ databases">
        <title>Genome sequence of Psychrobacter frigidicola ACAM304 (type strain).</title>
        <authorList>
            <person name="Bowman J.P."/>
        </authorList>
    </citation>
    <scope>NUCLEOTIDE SEQUENCE [LARGE SCALE GENOMIC DNA]</scope>
    <source>
        <strain evidence="1 2">ACAM 304</strain>
    </source>
</reference>
<dbReference type="OrthoDB" id="1123495at2"/>
<accession>A0A5C7A871</accession>
<dbReference type="Proteomes" id="UP000321903">
    <property type="component" value="Unassembled WGS sequence"/>
</dbReference>
<organism evidence="1 2">
    <name type="scientific">Psychrobacter frigidicola</name>
    <dbReference type="NCBI Taxonomy" id="45611"/>
    <lineage>
        <taxon>Bacteria</taxon>
        <taxon>Pseudomonadati</taxon>
        <taxon>Pseudomonadota</taxon>
        <taxon>Gammaproteobacteria</taxon>
        <taxon>Moraxellales</taxon>
        <taxon>Moraxellaceae</taxon>
        <taxon>Psychrobacter</taxon>
    </lineage>
</organism>
<dbReference type="AlphaFoldDB" id="A0A5C7A871"/>
<sequence>MSASSKWQRKLNLLFKSEKTLNAKAIIGSFSNKSIDDMKTTVITESMCNSKAISDKPRIKNLESHLDGLKHQFIHQSELCFYHATLIVLLRRNYKPQEVFAEFERLWAVETDYLLNNLSLRWIVSACDSFIDYSADTTRAAVFLNVITLINTLKVYETKQFLQLSSVPDQTPLLTDKVAALYSCHLPLYDGLTYFRIGTDDTLKHMRSRYQKLYTVDKLATTVLLFVFDRLQSNNSAFATLRALHQDEKSKWWLD</sequence>
<dbReference type="EMBL" id="VORZ01000001">
    <property type="protein sequence ID" value="TXD97906.1"/>
    <property type="molecule type" value="Genomic_DNA"/>
</dbReference>
<protein>
    <submittedName>
        <fullName evidence="1">Uncharacterized protein</fullName>
    </submittedName>
</protein>
<comment type="caution">
    <text evidence="1">The sequence shown here is derived from an EMBL/GenBank/DDBJ whole genome shotgun (WGS) entry which is preliminary data.</text>
</comment>
<evidence type="ECO:0000313" key="1">
    <source>
        <dbReference type="EMBL" id="TXD97906.1"/>
    </source>
</evidence>
<name>A0A5C7A871_9GAMM</name>
<keyword evidence="2" id="KW-1185">Reference proteome</keyword>
<gene>
    <name evidence="1" type="ORF">ES754_02825</name>
</gene>
<evidence type="ECO:0000313" key="2">
    <source>
        <dbReference type="Proteomes" id="UP000321903"/>
    </source>
</evidence>